<protein>
    <submittedName>
        <fullName evidence="3">Rhodanese-related sulfurtransferase</fullName>
    </submittedName>
</protein>
<dbReference type="InterPro" id="IPR001763">
    <property type="entry name" value="Rhodanese-like_dom"/>
</dbReference>
<feature type="domain" description="Rhodanese" evidence="2">
    <location>
        <begin position="45"/>
        <end position="136"/>
    </location>
</feature>
<dbReference type="SUPFAM" id="SSF52821">
    <property type="entry name" value="Rhodanese/Cell cycle control phosphatase"/>
    <property type="match status" value="1"/>
</dbReference>
<dbReference type="AlphaFoldDB" id="A0A4R7Q7L1"/>
<dbReference type="Gene3D" id="3.40.250.10">
    <property type="entry name" value="Rhodanese-like domain"/>
    <property type="match status" value="1"/>
</dbReference>
<accession>A0A4R7Q7L1</accession>
<comment type="caution">
    <text evidence="3">The sequence shown here is derived from an EMBL/GenBank/DDBJ whole genome shotgun (WGS) entry which is preliminary data.</text>
</comment>
<dbReference type="GO" id="GO:0016740">
    <property type="term" value="F:transferase activity"/>
    <property type="evidence" value="ECO:0007669"/>
    <property type="project" value="UniProtKB-KW"/>
</dbReference>
<proteinExistence type="predicted"/>
<evidence type="ECO:0000256" key="1">
    <source>
        <dbReference type="SAM" id="SignalP"/>
    </source>
</evidence>
<evidence type="ECO:0000259" key="2">
    <source>
        <dbReference type="PROSITE" id="PS50206"/>
    </source>
</evidence>
<dbReference type="PROSITE" id="PS50206">
    <property type="entry name" value="RHODANESE_3"/>
    <property type="match status" value="1"/>
</dbReference>
<dbReference type="SMART" id="SM00450">
    <property type="entry name" value="RHOD"/>
    <property type="match status" value="1"/>
</dbReference>
<keyword evidence="3" id="KW-0808">Transferase</keyword>
<dbReference type="CDD" id="cd00158">
    <property type="entry name" value="RHOD"/>
    <property type="match status" value="1"/>
</dbReference>
<evidence type="ECO:0000313" key="3">
    <source>
        <dbReference type="EMBL" id="TDU42962.1"/>
    </source>
</evidence>
<keyword evidence="4" id="KW-1185">Reference proteome</keyword>
<evidence type="ECO:0000313" key="4">
    <source>
        <dbReference type="Proteomes" id="UP000294689"/>
    </source>
</evidence>
<gene>
    <name evidence="3" type="ORF">BXY82_0366</name>
</gene>
<dbReference type="PANTHER" id="PTHR43031:SF7">
    <property type="entry name" value="NITRIC OXIDE REDUCTASE FLRD-NAD(+) REDUCTASE"/>
    <property type="match status" value="1"/>
</dbReference>
<sequence>MRKYFSLILVIFSCAMHSQNSLAELLQQHNNHDVPYISVHELAMPKTNAIIFDAREYEEYQISRLINSIFVGYNTFDINQATLHLKDKNQAIVVYCSLGIRSEKIAQQLQEAGYTNVYNLYGGIFEWKNADFPIVDSDGHPTDNVHAYSEAWSKWLLKGTKVYGPILDKI</sequence>
<organism evidence="3 4">
    <name type="scientific">Gelidibacter sediminis</name>
    <dbReference type="NCBI Taxonomy" id="1608710"/>
    <lineage>
        <taxon>Bacteria</taxon>
        <taxon>Pseudomonadati</taxon>
        <taxon>Bacteroidota</taxon>
        <taxon>Flavobacteriia</taxon>
        <taxon>Flavobacteriales</taxon>
        <taxon>Flavobacteriaceae</taxon>
        <taxon>Gelidibacter</taxon>
    </lineage>
</organism>
<feature type="signal peptide" evidence="1">
    <location>
        <begin position="1"/>
        <end position="23"/>
    </location>
</feature>
<dbReference type="Proteomes" id="UP000294689">
    <property type="component" value="Unassembled WGS sequence"/>
</dbReference>
<dbReference type="Pfam" id="PF00581">
    <property type="entry name" value="Rhodanese"/>
    <property type="match status" value="1"/>
</dbReference>
<dbReference type="NCBIfam" id="NF045521">
    <property type="entry name" value="rhoda_near_glyco"/>
    <property type="match status" value="1"/>
</dbReference>
<dbReference type="InterPro" id="IPR050229">
    <property type="entry name" value="GlpE_sulfurtransferase"/>
</dbReference>
<dbReference type="OrthoDB" id="598065at2"/>
<keyword evidence="1" id="KW-0732">Signal</keyword>
<dbReference type="InterPro" id="IPR036873">
    <property type="entry name" value="Rhodanese-like_dom_sf"/>
</dbReference>
<reference evidence="3 4" key="1">
    <citation type="submission" date="2019-03" db="EMBL/GenBank/DDBJ databases">
        <title>Genomic Encyclopedia of Archaeal and Bacterial Type Strains, Phase II (KMG-II): from individual species to whole genera.</title>
        <authorList>
            <person name="Goeker M."/>
        </authorList>
    </citation>
    <scope>NUCLEOTIDE SEQUENCE [LARGE SCALE GENOMIC DNA]</scope>
    <source>
        <strain evidence="3 4">DSM 28135</strain>
    </source>
</reference>
<dbReference type="EMBL" id="SOBW01000007">
    <property type="protein sequence ID" value="TDU42962.1"/>
    <property type="molecule type" value="Genomic_DNA"/>
</dbReference>
<dbReference type="PANTHER" id="PTHR43031">
    <property type="entry name" value="FAD-DEPENDENT OXIDOREDUCTASE"/>
    <property type="match status" value="1"/>
</dbReference>
<name>A0A4R7Q7L1_9FLAO</name>
<feature type="chain" id="PRO_5020348806" evidence="1">
    <location>
        <begin position="24"/>
        <end position="170"/>
    </location>
</feature>